<keyword evidence="3 9" id="KW-0813">Transport</keyword>
<keyword evidence="5 9" id="KW-0812">Transmembrane</keyword>
<keyword evidence="8 9" id="KW-0472">Membrane</keyword>
<evidence type="ECO:0000256" key="3">
    <source>
        <dbReference type="ARBA" id="ARBA00022448"/>
    </source>
</evidence>
<dbReference type="PANTHER" id="PTHR30614">
    <property type="entry name" value="MEMBRANE COMPONENT OF AMINO ACID ABC TRANSPORTER"/>
    <property type="match status" value="1"/>
</dbReference>
<gene>
    <name evidence="11" type="ORF">WM40_21875</name>
</gene>
<sequence>MRWSNVVEFFPYLLQGALVNIQIGILSLLLSMPLGLLLAGGKLSKHKAVSLPMSCVINVVRGVPMIVLLFYIYFVCPDIGISLSSFSAAVVGLGFAYSTYVAEIFRSGILSVDTGQIEAARSIGMGRFHAFRRLVLPQAFKVALPPLSSTIVMLIKDSAIASTIAVTEMTRQGQLLAASTFDNSTVYTMVACFYLVMTLPLMQLTKYMEARYGKHRGN</sequence>
<evidence type="ECO:0000256" key="2">
    <source>
        <dbReference type="ARBA" id="ARBA00010072"/>
    </source>
</evidence>
<evidence type="ECO:0000256" key="6">
    <source>
        <dbReference type="ARBA" id="ARBA00022970"/>
    </source>
</evidence>
<evidence type="ECO:0000256" key="9">
    <source>
        <dbReference type="RuleBase" id="RU363032"/>
    </source>
</evidence>
<comment type="similarity">
    <text evidence="2">Belongs to the binding-protein-dependent transport system permease family. HisMQ subfamily.</text>
</comment>
<name>A0A0F5JWP7_9BURK</name>
<keyword evidence="6" id="KW-0029">Amino-acid transport</keyword>
<dbReference type="Pfam" id="PF00528">
    <property type="entry name" value="BPD_transp_1"/>
    <property type="match status" value="1"/>
</dbReference>
<feature type="transmembrane region" description="Helical" evidence="9">
    <location>
        <begin position="12"/>
        <end position="39"/>
    </location>
</feature>
<dbReference type="EMBL" id="LAQU01000035">
    <property type="protein sequence ID" value="KKB61682.1"/>
    <property type="molecule type" value="Genomic_DNA"/>
</dbReference>
<evidence type="ECO:0000256" key="1">
    <source>
        <dbReference type="ARBA" id="ARBA00004429"/>
    </source>
</evidence>
<keyword evidence="12" id="KW-1185">Reference proteome</keyword>
<comment type="caution">
    <text evidence="11">The sequence shown here is derived from an EMBL/GenBank/DDBJ whole genome shotgun (WGS) entry which is preliminary data.</text>
</comment>
<dbReference type="InterPro" id="IPR043429">
    <property type="entry name" value="ArtM/GltK/GlnP/TcyL/YhdX-like"/>
</dbReference>
<evidence type="ECO:0000256" key="4">
    <source>
        <dbReference type="ARBA" id="ARBA00022475"/>
    </source>
</evidence>
<evidence type="ECO:0000313" key="11">
    <source>
        <dbReference type="EMBL" id="KKB61682.1"/>
    </source>
</evidence>
<dbReference type="PANTHER" id="PTHR30614:SF0">
    <property type="entry name" value="L-CYSTINE TRANSPORT SYSTEM PERMEASE PROTEIN TCYL"/>
    <property type="match status" value="1"/>
</dbReference>
<feature type="transmembrane region" description="Helical" evidence="9">
    <location>
        <begin position="186"/>
        <end position="204"/>
    </location>
</feature>
<keyword evidence="7 9" id="KW-1133">Transmembrane helix</keyword>
<accession>A0A0F5JWP7</accession>
<dbReference type="AlphaFoldDB" id="A0A0F5JWP7"/>
<dbReference type="InterPro" id="IPR000515">
    <property type="entry name" value="MetI-like"/>
</dbReference>
<dbReference type="PATRIC" id="fig|28092.6.peg.5149"/>
<comment type="subcellular location">
    <subcellularLocation>
        <location evidence="1">Cell inner membrane</location>
        <topology evidence="1">Multi-pass membrane protein</topology>
    </subcellularLocation>
    <subcellularLocation>
        <location evidence="9">Cell membrane</location>
        <topology evidence="9">Multi-pass membrane protein</topology>
    </subcellularLocation>
</comment>
<feature type="transmembrane region" description="Helical" evidence="9">
    <location>
        <begin position="51"/>
        <end position="73"/>
    </location>
</feature>
<dbReference type="Proteomes" id="UP000033618">
    <property type="component" value="Unassembled WGS sequence"/>
</dbReference>
<dbReference type="CDD" id="cd06261">
    <property type="entry name" value="TM_PBP2"/>
    <property type="match status" value="1"/>
</dbReference>
<feature type="transmembrane region" description="Helical" evidence="9">
    <location>
        <begin position="79"/>
        <end position="100"/>
    </location>
</feature>
<reference evidence="11 12" key="1">
    <citation type="submission" date="2015-03" db="EMBL/GenBank/DDBJ databases">
        <title>Draft Genome Sequence of Burkholderia andropogonis type strain ICMP2807, isolated from Sorghum bicolor.</title>
        <authorList>
            <person name="Lopes-Santos L."/>
            <person name="Castro D.B."/>
            <person name="Ottoboni L.M."/>
            <person name="Park D."/>
            <person name="Weirc B.S."/>
            <person name="Destefano S.A."/>
        </authorList>
    </citation>
    <scope>NUCLEOTIDE SEQUENCE [LARGE SCALE GENOMIC DNA]</scope>
    <source>
        <strain evidence="11 12">ICMP2807</strain>
    </source>
</reference>
<keyword evidence="4" id="KW-1003">Cell membrane</keyword>
<dbReference type="PROSITE" id="PS50928">
    <property type="entry name" value="ABC_TM1"/>
    <property type="match status" value="1"/>
</dbReference>
<dbReference type="OrthoDB" id="7026155at2"/>
<dbReference type="NCBIfam" id="TIGR01726">
    <property type="entry name" value="HEQRo_perm_3TM"/>
    <property type="match status" value="1"/>
</dbReference>
<evidence type="ECO:0000313" key="12">
    <source>
        <dbReference type="Proteomes" id="UP000033618"/>
    </source>
</evidence>
<dbReference type="RefSeq" id="WP_046153976.1">
    <property type="nucleotide sequence ID" value="NZ_CADFGU010000011.1"/>
</dbReference>
<dbReference type="Gene3D" id="1.10.3720.10">
    <property type="entry name" value="MetI-like"/>
    <property type="match status" value="1"/>
</dbReference>
<dbReference type="STRING" id="28092.WM40_21875"/>
<evidence type="ECO:0000256" key="5">
    <source>
        <dbReference type="ARBA" id="ARBA00022692"/>
    </source>
</evidence>
<dbReference type="GO" id="GO:0043190">
    <property type="term" value="C:ATP-binding cassette (ABC) transporter complex"/>
    <property type="evidence" value="ECO:0007669"/>
    <property type="project" value="InterPro"/>
</dbReference>
<feature type="domain" description="ABC transmembrane type-1" evidence="10">
    <location>
        <begin position="13"/>
        <end position="205"/>
    </location>
</feature>
<dbReference type="InterPro" id="IPR035906">
    <property type="entry name" value="MetI-like_sf"/>
</dbReference>
<evidence type="ECO:0000256" key="8">
    <source>
        <dbReference type="ARBA" id="ARBA00023136"/>
    </source>
</evidence>
<proteinExistence type="inferred from homology"/>
<protein>
    <submittedName>
        <fullName evidence="11">Amino acid ABC transporter permease</fullName>
    </submittedName>
</protein>
<dbReference type="GO" id="GO:0006865">
    <property type="term" value="P:amino acid transport"/>
    <property type="evidence" value="ECO:0007669"/>
    <property type="project" value="UniProtKB-KW"/>
</dbReference>
<dbReference type="InterPro" id="IPR010065">
    <property type="entry name" value="AA_ABC_transptr_permease_3TM"/>
</dbReference>
<dbReference type="SUPFAM" id="SSF161098">
    <property type="entry name" value="MetI-like"/>
    <property type="match status" value="1"/>
</dbReference>
<evidence type="ECO:0000259" key="10">
    <source>
        <dbReference type="PROSITE" id="PS50928"/>
    </source>
</evidence>
<evidence type="ECO:0000256" key="7">
    <source>
        <dbReference type="ARBA" id="ARBA00022989"/>
    </source>
</evidence>
<dbReference type="GO" id="GO:0022857">
    <property type="term" value="F:transmembrane transporter activity"/>
    <property type="evidence" value="ECO:0007669"/>
    <property type="project" value="InterPro"/>
</dbReference>
<organism evidence="11 12">
    <name type="scientific">Robbsia andropogonis</name>
    <dbReference type="NCBI Taxonomy" id="28092"/>
    <lineage>
        <taxon>Bacteria</taxon>
        <taxon>Pseudomonadati</taxon>
        <taxon>Pseudomonadota</taxon>
        <taxon>Betaproteobacteria</taxon>
        <taxon>Burkholderiales</taxon>
        <taxon>Burkholderiaceae</taxon>
        <taxon>Robbsia</taxon>
    </lineage>
</organism>